<feature type="compositionally biased region" description="Polar residues" evidence="11">
    <location>
        <begin position="86"/>
        <end position="95"/>
    </location>
</feature>
<keyword evidence="4" id="KW-0540">Nuclease</keyword>
<sequence>MSSFSEALKLARLERAQAFQLSKKDPSTVTSKTTSSLSAKSCFNPQPDPSPASLSRPSNIDPEVWSSLPESIKKELAQDASDASPLPQTMQTTSVKRGKRGFAEESLLEVSGASDSSFLGIPFVRDLIKSGQLIMRPPMTRPSHFGGGGARLGGGKKAKVDHTGSSAASAIDLSSPPSSPPLPPTTSSSSSSSSSTQPPSSFTLPIHTQNLWFDMAHQQPRMSHLLKNHFLPPPSPIVLMQELTGDLLPYLNSSNKLIHTQQLSPGLRSGVGIDLAYGCGVIIDPGSPEYVTNFCGTFQFKNSQQARGLTFVCVSPPSSPALKVLLCSTHLESYTGPTSNGSRERELQIKEIETFSKNLVQQGGCEAVVIAGDFNWDDERLPKSKRKLVDKPLLSLLSSPSFFDAYRSLHPTSPGLTYDSKSNAMLSGSLQRRFDRVLVYAPESETGVKALAKEVVITGTSEVPGGLKRINRSGRETPLLPSDHYGIRCTLEFTRTKDGEDKRADGGVK</sequence>
<dbReference type="AlphaFoldDB" id="A0A9W7GBW4"/>
<evidence type="ECO:0000256" key="6">
    <source>
        <dbReference type="ARBA" id="ARBA00022763"/>
    </source>
</evidence>
<comment type="subcellular location">
    <subcellularLocation>
        <location evidence="3">Nucleus</location>
    </subcellularLocation>
</comment>
<dbReference type="PANTHER" id="PTHR15822:SF4">
    <property type="entry name" value="TYROSYL-DNA PHOSPHODIESTERASE 2"/>
    <property type="match status" value="1"/>
</dbReference>
<keyword evidence="5" id="KW-0479">Metal-binding</keyword>
<dbReference type="GO" id="GO:0005634">
    <property type="term" value="C:nucleus"/>
    <property type="evidence" value="ECO:0007669"/>
    <property type="project" value="UniProtKB-SubCell"/>
</dbReference>
<keyword evidence="9" id="KW-0234">DNA repair</keyword>
<evidence type="ECO:0000256" key="9">
    <source>
        <dbReference type="ARBA" id="ARBA00023204"/>
    </source>
</evidence>
<keyword evidence="6" id="KW-0227">DNA damage</keyword>
<organism evidence="12 13">
    <name type="scientific">Triparma columacea</name>
    <dbReference type="NCBI Taxonomy" id="722753"/>
    <lineage>
        <taxon>Eukaryota</taxon>
        <taxon>Sar</taxon>
        <taxon>Stramenopiles</taxon>
        <taxon>Ochrophyta</taxon>
        <taxon>Bolidophyceae</taxon>
        <taxon>Parmales</taxon>
        <taxon>Triparmaceae</taxon>
        <taxon>Triparma</taxon>
    </lineage>
</organism>
<evidence type="ECO:0000313" key="12">
    <source>
        <dbReference type="EMBL" id="GMI43003.1"/>
    </source>
</evidence>
<dbReference type="GO" id="GO:0004518">
    <property type="term" value="F:nuclease activity"/>
    <property type="evidence" value="ECO:0007669"/>
    <property type="project" value="UniProtKB-KW"/>
</dbReference>
<evidence type="ECO:0008006" key="14">
    <source>
        <dbReference type="Google" id="ProtNLM"/>
    </source>
</evidence>
<gene>
    <name evidence="12" type="ORF">TrCOL_g3862</name>
</gene>
<evidence type="ECO:0000256" key="10">
    <source>
        <dbReference type="ARBA" id="ARBA00023242"/>
    </source>
</evidence>
<feature type="compositionally biased region" description="Low complexity" evidence="11">
    <location>
        <begin position="27"/>
        <end position="41"/>
    </location>
</feature>
<dbReference type="GO" id="GO:0006302">
    <property type="term" value="P:double-strand break repair"/>
    <property type="evidence" value="ECO:0007669"/>
    <property type="project" value="TreeGrafter"/>
</dbReference>
<proteinExistence type="predicted"/>
<evidence type="ECO:0000256" key="3">
    <source>
        <dbReference type="ARBA" id="ARBA00004123"/>
    </source>
</evidence>
<keyword evidence="7" id="KW-0378">Hydrolase</keyword>
<feature type="region of interest" description="Disordered" evidence="11">
    <location>
        <begin position="19"/>
        <end position="99"/>
    </location>
</feature>
<evidence type="ECO:0000256" key="4">
    <source>
        <dbReference type="ARBA" id="ARBA00022722"/>
    </source>
</evidence>
<evidence type="ECO:0000256" key="2">
    <source>
        <dbReference type="ARBA" id="ARBA00001946"/>
    </source>
</evidence>
<dbReference type="OrthoDB" id="9975959at2759"/>
<dbReference type="GO" id="GO:0003697">
    <property type="term" value="F:single-stranded DNA binding"/>
    <property type="evidence" value="ECO:0007669"/>
    <property type="project" value="TreeGrafter"/>
</dbReference>
<keyword evidence="13" id="KW-1185">Reference proteome</keyword>
<keyword evidence="10" id="KW-0539">Nucleus</keyword>
<dbReference type="Gene3D" id="3.60.10.10">
    <property type="entry name" value="Endonuclease/exonuclease/phosphatase"/>
    <property type="match status" value="1"/>
</dbReference>
<evidence type="ECO:0000256" key="1">
    <source>
        <dbReference type="ARBA" id="ARBA00001936"/>
    </source>
</evidence>
<dbReference type="GO" id="GO:0046872">
    <property type="term" value="F:metal ion binding"/>
    <property type="evidence" value="ECO:0007669"/>
    <property type="project" value="UniProtKB-KW"/>
</dbReference>
<dbReference type="GO" id="GO:0005737">
    <property type="term" value="C:cytoplasm"/>
    <property type="evidence" value="ECO:0007669"/>
    <property type="project" value="TreeGrafter"/>
</dbReference>
<evidence type="ECO:0000256" key="7">
    <source>
        <dbReference type="ARBA" id="ARBA00022801"/>
    </source>
</evidence>
<evidence type="ECO:0000256" key="11">
    <source>
        <dbReference type="SAM" id="MobiDB-lite"/>
    </source>
</evidence>
<dbReference type="EMBL" id="BRYA01001448">
    <property type="protein sequence ID" value="GMI43003.1"/>
    <property type="molecule type" value="Genomic_DNA"/>
</dbReference>
<dbReference type="SUPFAM" id="SSF56219">
    <property type="entry name" value="DNase I-like"/>
    <property type="match status" value="1"/>
</dbReference>
<accession>A0A9W7GBW4</accession>
<dbReference type="InterPro" id="IPR036691">
    <property type="entry name" value="Endo/exonu/phosph_ase_sf"/>
</dbReference>
<evidence type="ECO:0000313" key="13">
    <source>
        <dbReference type="Proteomes" id="UP001165065"/>
    </source>
</evidence>
<feature type="region of interest" description="Disordered" evidence="11">
    <location>
        <begin position="134"/>
        <end position="201"/>
    </location>
</feature>
<feature type="compositionally biased region" description="Low complexity" evidence="11">
    <location>
        <begin position="165"/>
        <end position="176"/>
    </location>
</feature>
<dbReference type="InterPro" id="IPR051547">
    <property type="entry name" value="TDP2-like"/>
</dbReference>
<dbReference type="Proteomes" id="UP001165065">
    <property type="component" value="Unassembled WGS sequence"/>
</dbReference>
<protein>
    <recommendedName>
        <fullName evidence="14">Endonuclease/exonuclease/phosphatase domain-containing protein</fullName>
    </recommendedName>
</protein>
<comment type="cofactor">
    <cofactor evidence="1">
        <name>Mn(2+)</name>
        <dbReference type="ChEBI" id="CHEBI:29035"/>
    </cofactor>
</comment>
<feature type="compositionally biased region" description="Low complexity" evidence="11">
    <location>
        <begin position="185"/>
        <end position="201"/>
    </location>
</feature>
<dbReference type="GO" id="GO:0070260">
    <property type="term" value="F:5'-tyrosyl-DNA phosphodiesterase activity"/>
    <property type="evidence" value="ECO:0007669"/>
    <property type="project" value="TreeGrafter"/>
</dbReference>
<comment type="cofactor">
    <cofactor evidence="2">
        <name>Mg(2+)</name>
        <dbReference type="ChEBI" id="CHEBI:18420"/>
    </cofactor>
</comment>
<evidence type="ECO:0000256" key="5">
    <source>
        <dbReference type="ARBA" id="ARBA00022723"/>
    </source>
</evidence>
<comment type="caution">
    <text evidence="12">The sequence shown here is derived from an EMBL/GenBank/DDBJ whole genome shotgun (WGS) entry which is preliminary data.</text>
</comment>
<dbReference type="PANTHER" id="PTHR15822">
    <property type="entry name" value="TRAF AND TNF RECEPTOR-ASSOCIATED PROTEIN"/>
    <property type="match status" value="1"/>
</dbReference>
<dbReference type="Gene3D" id="6.10.250.1630">
    <property type="match status" value="1"/>
</dbReference>
<name>A0A9W7GBW4_9STRA</name>
<evidence type="ECO:0000256" key="8">
    <source>
        <dbReference type="ARBA" id="ARBA00022842"/>
    </source>
</evidence>
<reference evidence="13" key="1">
    <citation type="journal article" date="2023" name="Commun. Biol.">
        <title>Genome analysis of Parmales, the sister group of diatoms, reveals the evolutionary specialization of diatoms from phago-mixotrophs to photoautotrophs.</title>
        <authorList>
            <person name="Ban H."/>
            <person name="Sato S."/>
            <person name="Yoshikawa S."/>
            <person name="Yamada K."/>
            <person name="Nakamura Y."/>
            <person name="Ichinomiya M."/>
            <person name="Sato N."/>
            <person name="Blanc-Mathieu R."/>
            <person name="Endo H."/>
            <person name="Kuwata A."/>
            <person name="Ogata H."/>
        </authorList>
    </citation>
    <scope>NUCLEOTIDE SEQUENCE [LARGE SCALE GENOMIC DNA]</scope>
</reference>
<keyword evidence="8" id="KW-0460">Magnesium</keyword>